<name>A0A6M3XFT1_9ZZZZ</name>
<protein>
    <recommendedName>
        <fullName evidence="3">DUF1064 domain-containing protein</fullName>
    </recommendedName>
</protein>
<dbReference type="Gene3D" id="3.40.91.30">
    <property type="match status" value="1"/>
</dbReference>
<accession>A0A6M3XFT1</accession>
<gene>
    <name evidence="1" type="ORF">MM415A00396_0011</name>
    <name evidence="2" type="ORF">TM448B00641_0014</name>
</gene>
<dbReference type="EMBL" id="MT142491">
    <property type="protein sequence ID" value="QJA82575.1"/>
    <property type="molecule type" value="Genomic_DNA"/>
</dbReference>
<evidence type="ECO:0008006" key="3">
    <source>
        <dbReference type="Google" id="ProtNLM"/>
    </source>
</evidence>
<reference evidence="2" key="1">
    <citation type="submission" date="2020-03" db="EMBL/GenBank/DDBJ databases">
        <title>The deep terrestrial virosphere.</title>
        <authorList>
            <person name="Holmfeldt K."/>
            <person name="Nilsson E."/>
            <person name="Simone D."/>
            <person name="Lopez-Fernandez M."/>
            <person name="Wu X."/>
            <person name="de Brujin I."/>
            <person name="Lundin D."/>
            <person name="Andersson A."/>
            <person name="Bertilsson S."/>
            <person name="Dopson M."/>
        </authorList>
    </citation>
    <scope>NUCLEOTIDE SEQUENCE</scope>
    <source>
        <strain evidence="1">MM415A00396</strain>
        <strain evidence="2">TM448B00641</strain>
    </source>
</reference>
<organism evidence="2">
    <name type="scientific">viral metagenome</name>
    <dbReference type="NCBI Taxonomy" id="1070528"/>
    <lineage>
        <taxon>unclassified sequences</taxon>
        <taxon>metagenomes</taxon>
        <taxon>organismal metagenomes</taxon>
    </lineage>
</organism>
<dbReference type="EMBL" id="MT144641">
    <property type="protein sequence ID" value="QJH96147.1"/>
    <property type="molecule type" value="Genomic_DNA"/>
</dbReference>
<sequence>MSATKALQALGRLKQGAMNKTEAAYDLLLKQRLHAGEIQWYRFEGVKLRLADNTFYTADFFVMNAESVLEVHEVKGFWTDDARVKTKVAASMYPFKFFGVQRGKRNTGWQVEEF</sequence>
<dbReference type="AlphaFoldDB" id="A0A6M3XFT1"/>
<evidence type="ECO:0000313" key="1">
    <source>
        <dbReference type="EMBL" id="QJA82575.1"/>
    </source>
</evidence>
<proteinExistence type="predicted"/>
<evidence type="ECO:0000313" key="2">
    <source>
        <dbReference type="EMBL" id="QJH96147.1"/>
    </source>
</evidence>